<dbReference type="InterPro" id="IPR002720">
    <property type="entry name" value="RB_A"/>
</dbReference>
<dbReference type="GO" id="GO:0005634">
    <property type="term" value="C:nucleus"/>
    <property type="evidence" value="ECO:0007669"/>
    <property type="project" value="UniProtKB-SubCell"/>
</dbReference>
<evidence type="ECO:0008006" key="14">
    <source>
        <dbReference type="Google" id="ProtNLM"/>
    </source>
</evidence>
<dbReference type="GO" id="GO:0006357">
    <property type="term" value="P:regulation of transcription by RNA polymerase II"/>
    <property type="evidence" value="ECO:0007669"/>
    <property type="project" value="InterPro"/>
</dbReference>
<dbReference type="SMART" id="SM01368">
    <property type="entry name" value="RB_A"/>
    <property type="match status" value="1"/>
</dbReference>
<dbReference type="Proteomes" id="UP001153636">
    <property type="component" value="Chromosome 11"/>
</dbReference>
<proteinExistence type="inferred from homology"/>
<evidence type="ECO:0000256" key="5">
    <source>
        <dbReference type="ARBA" id="ARBA00023163"/>
    </source>
</evidence>
<dbReference type="SMART" id="SM00385">
    <property type="entry name" value="CYCLIN"/>
    <property type="match status" value="1"/>
</dbReference>
<protein>
    <recommendedName>
        <fullName evidence="14">Retinoblastoma-like protein</fullName>
    </recommendedName>
</protein>
<dbReference type="PANTHER" id="PTHR13742:SF17">
    <property type="entry name" value="RE32990P-RELATED"/>
    <property type="match status" value="1"/>
</dbReference>
<dbReference type="GO" id="GO:0000977">
    <property type="term" value="F:RNA polymerase II transcription regulatory region sequence-specific DNA binding"/>
    <property type="evidence" value="ECO:0007669"/>
    <property type="project" value="TreeGrafter"/>
</dbReference>
<evidence type="ECO:0000256" key="8">
    <source>
        <dbReference type="SAM" id="MobiDB-lite"/>
    </source>
</evidence>
<dbReference type="Pfam" id="PF01858">
    <property type="entry name" value="RB_A"/>
    <property type="match status" value="1"/>
</dbReference>
<keyword evidence="7" id="KW-0131">Cell cycle</keyword>
<feature type="domain" description="Retinoblastoma-associated protein A-box" evidence="11">
    <location>
        <begin position="395"/>
        <end position="579"/>
    </location>
</feature>
<dbReference type="SMART" id="SM01367">
    <property type="entry name" value="DUF3452"/>
    <property type="match status" value="1"/>
</dbReference>
<dbReference type="InterPro" id="IPR013763">
    <property type="entry name" value="Cyclin-like_dom"/>
</dbReference>
<dbReference type="Gene3D" id="1.10.472.140">
    <property type="match status" value="1"/>
</dbReference>
<keyword evidence="3" id="KW-0678">Repressor</keyword>
<dbReference type="EMBL" id="OV651823">
    <property type="protein sequence ID" value="CAH1101470.1"/>
    <property type="molecule type" value="Genomic_DNA"/>
</dbReference>
<evidence type="ECO:0000256" key="6">
    <source>
        <dbReference type="ARBA" id="ARBA00023242"/>
    </source>
</evidence>
<evidence type="ECO:0000259" key="10">
    <source>
        <dbReference type="SMART" id="SM01367"/>
    </source>
</evidence>
<keyword evidence="13" id="KW-1185">Reference proteome</keyword>
<sequence>MVLSEEGEDQLHKKLLDLCSKLNLDQKTVSIAWDNFTSINKNFSLEGESLNWLGCAVFVASQSIEVTTIGTTVIKGNGINLTSLLRYSNLSFAQFFNNINKWADMAHLPDEFRRKIDRLKDTFGVAHNTFKRFYPIFSKIFASPNSTDLETTKQHRNRKLRPVLCNTSKVFEFIWNLFITLKGEDPQCSSELVKSFHLLYACLDLAFKNAFLAERRDLLNPNFEGLPADWNNPGFIVPQEAPCLISYLCKCPSVVTEARYMKVYVLRRLIGNLINNKVLLADNRNFTGLFDQHNFEQNFKNVVNAYETHLLNCADVDERIFLAEYRRQLLEQQNNTWAQIGRASSVTFAEQSVIASPPNNTNSFGAATPRGSDTPLTGRVYLPREADVLPLSMDKTITQKITRLHNILNNRSPAASESLLALFENCQVDPLPTIQEVLNTLVDKFVSVYISALPNKEEDARNRIQIGITLFYKFIENILENEKKIRNDISTLLKKELFYQCMFACCMEIVLFSYNFPNKFPFILDIFEIQPLHFVKVIELIVRSKDQLSREMVKHLNRIEETILETLIWKSDSPIWGAINSSGEGIPKYESTALPGHLVYSDRHSVRNGTSESNGSNTHSPVPSALDRFQSPVNSASRQLFSQVQSGQSVLQKHTHLMITDKDGNKKLIPIMDCDKKELINNDSSYGQPRKLNSLSLIFRKFYNLAGLRMEHLCMKLGLTDIEVKQKIWTVFEDSIRNSDLIRDRHLDQLLMCAVYVICRISNSTLKFQDIMKFYRDQPQSGSNVYRDVLISREITDDENGTVAEKRSDLISFYNSVYVEVMQRFAVRFRSSIPNGNLLLSPLPAVKRDLISPSIQVVGNVFVRPLESPSTASTGGFNYFFSRSPSKDLKDINKLVNNNRVAGKRLLADDDLDIEIAANKRASNRKIQSLVEERRNQNNE</sequence>
<evidence type="ECO:0000259" key="11">
    <source>
        <dbReference type="SMART" id="SM01368"/>
    </source>
</evidence>
<feature type="region of interest" description="Disordered" evidence="8">
    <location>
        <begin position="605"/>
        <end position="626"/>
    </location>
</feature>
<organism evidence="12 13">
    <name type="scientific">Psylliodes chrysocephalus</name>
    <dbReference type="NCBI Taxonomy" id="3402493"/>
    <lineage>
        <taxon>Eukaryota</taxon>
        <taxon>Metazoa</taxon>
        <taxon>Ecdysozoa</taxon>
        <taxon>Arthropoda</taxon>
        <taxon>Hexapoda</taxon>
        <taxon>Insecta</taxon>
        <taxon>Pterygota</taxon>
        <taxon>Neoptera</taxon>
        <taxon>Endopterygota</taxon>
        <taxon>Coleoptera</taxon>
        <taxon>Polyphaga</taxon>
        <taxon>Cucujiformia</taxon>
        <taxon>Chrysomeloidea</taxon>
        <taxon>Chrysomelidae</taxon>
        <taxon>Galerucinae</taxon>
        <taxon>Alticini</taxon>
        <taxon>Psylliodes</taxon>
    </lineage>
</organism>
<evidence type="ECO:0000256" key="4">
    <source>
        <dbReference type="ARBA" id="ARBA00023015"/>
    </source>
</evidence>
<comment type="similarity">
    <text evidence="2">Belongs to the retinoblastoma protein (RB) family.</text>
</comment>
<name>A0A9P0CKE4_9CUCU</name>
<keyword evidence="6" id="KW-0539">Nucleus</keyword>
<dbReference type="InterPro" id="IPR002719">
    <property type="entry name" value="RB_B"/>
</dbReference>
<evidence type="ECO:0000313" key="12">
    <source>
        <dbReference type="EMBL" id="CAH1101470.1"/>
    </source>
</evidence>
<dbReference type="PANTHER" id="PTHR13742">
    <property type="entry name" value="RETINOBLASTOMA-ASSOCIATED PROTEIN RB -RELATED"/>
    <property type="match status" value="1"/>
</dbReference>
<dbReference type="InterPro" id="IPR024599">
    <property type="entry name" value="RB_N"/>
</dbReference>
<dbReference type="GO" id="GO:0000785">
    <property type="term" value="C:chromatin"/>
    <property type="evidence" value="ECO:0007669"/>
    <property type="project" value="TreeGrafter"/>
</dbReference>
<dbReference type="AlphaFoldDB" id="A0A9P0CKE4"/>
<keyword evidence="5" id="KW-0804">Transcription</keyword>
<evidence type="ECO:0000256" key="1">
    <source>
        <dbReference type="ARBA" id="ARBA00004123"/>
    </source>
</evidence>
<dbReference type="Gene3D" id="1.10.472.10">
    <property type="entry name" value="Cyclin-like"/>
    <property type="match status" value="2"/>
</dbReference>
<gene>
    <name evidence="12" type="ORF">PSYICH_LOCUS2904</name>
</gene>
<evidence type="ECO:0000256" key="2">
    <source>
        <dbReference type="ARBA" id="ARBA00009475"/>
    </source>
</evidence>
<dbReference type="SUPFAM" id="SSF47954">
    <property type="entry name" value="Cyclin-like"/>
    <property type="match status" value="2"/>
</dbReference>
<evidence type="ECO:0000259" key="9">
    <source>
        <dbReference type="SMART" id="SM00385"/>
    </source>
</evidence>
<evidence type="ECO:0000256" key="7">
    <source>
        <dbReference type="ARBA" id="ARBA00023306"/>
    </source>
</evidence>
<evidence type="ECO:0000256" key="3">
    <source>
        <dbReference type="ARBA" id="ARBA00022491"/>
    </source>
</evidence>
<dbReference type="GO" id="GO:2000134">
    <property type="term" value="P:negative regulation of G1/S transition of mitotic cell cycle"/>
    <property type="evidence" value="ECO:0007669"/>
    <property type="project" value="TreeGrafter"/>
</dbReference>
<accession>A0A9P0CKE4</accession>
<dbReference type="OrthoDB" id="844594at2759"/>
<evidence type="ECO:0000313" key="13">
    <source>
        <dbReference type="Proteomes" id="UP001153636"/>
    </source>
</evidence>
<dbReference type="GO" id="GO:0005667">
    <property type="term" value="C:transcription regulator complex"/>
    <property type="evidence" value="ECO:0007669"/>
    <property type="project" value="TreeGrafter"/>
</dbReference>
<dbReference type="InterPro" id="IPR028309">
    <property type="entry name" value="RB_fam"/>
</dbReference>
<feature type="domain" description="Retinoblastoma-associated protein N-terminal" evidence="10">
    <location>
        <begin position="64"/>
        <end position="209"/>
    </location>
</feature>
<comment type="subcellular location">
    <subcellularLocation>
        <location evidence="1">Nucleus</location>
    </subcellularLocation>
</comment>
<keyword evidence="4" id="KW-0805">Transcription regulation</keyword>
<dbReference type="Pfam" id="PF11934">
    <property type="entry name" value="DUF3452"/>
    <property type="match status" value="1"/>
</dbReference>
<feature type="compositionally biased region" description="Polar residues" evidence="8">
    <location>
        <begin position="607"/>
        <end position="621"/>
    </location>
</feature>
<feature type="domain" description="Cyclin-like" evidence="9">
    <location>
        <begin position="708"/>
        <end position="819"/>
    </location>
</feature>
<dbReference type="Pfam" id="PF01857">
    <property type="entry name" value="RB_B"/>
    <property type="match status" value="1"/>
</dbReference>
<dbReference type="GO" id="GO:0030154">
    <property type="term" value="P:cell differentiation"/>
    <property type="evidence" value="ECO:0007669"/>
    <property type="project" value="TreeGrafter"/>
</dbReference>
<dbReference type="InterPro" id="IPR036915">
    <property type="entry name" value="Cyclin-like_sf"/>
</dbReference>
<reference evidence="12" key="1">
    <citation type="submission" date="2022-01" db="EMBL/GenBank/DDBJ databases">
        <authorList>
            <person name="King R."/>
        </authorList>
    </citation>
    <scope>NUCLEOTIDE SEQUENCE</scope>
</reference>